<dbReference type="PANTHER" id="PTHR34932">
    <property type="entry name" value="TRPL TRANSLOCATION DEFECT PROTEIN 14"/>
    <property type="match status" value="1"/>
</dbReference>
<dbReference type="InterPro" id="IPR013783">
    <property type="entry name" value="Ig-like_fold"/>
</dbReference>
<dbReference type="Proteomes" id="UP000092445">
    <property type="component" value="Unassembled WGS sequence"/>
</dbReference>
<dbReference type="InterPro" id="IPR053227">
    <property type="entry name" value="TRPL-trafficking_regulator"/>
</dbReference>
<dbReference type="GO" id="GO:0035091">
    <property type="term" value="F:phosphatidylinositol binding"/>
    <property type="evidence" value="ECO:0007669"/>
    <property type="project" value="TreeGrafter"/>
</dbReference>
<proteinExistence type="predicted"/>
<protein>
    <recommendedName>
        <fullName evidence="3">NadR/Ttd14 AAA domain-containing protein</fullName>
    </recommendedName>
</protein>
<evidence type="ECO:0000313" key="1">
    <source>
        <dbReference type="EnsemblMetazoa" id="GPAI014984-PA"/>
    </source>
</evidence>
<dbReference type="EnsemblMetazoa" id="GPAI014984-RA">
    <property type="protein sequence ID" value="GPAI014984-PA"/>
    <property type="gene ID" value="GPAI014984"/>
</dbReference>
<evidence type="ECO:0008006" key="3">
    <source>
        <dbReference type="Google" id="ProtNLM"/>
    </source>
</evidence>
<reference evidence="2" key="1">
    <citation type="submission" date="2014-03" db="EMBL/GenBank/DDBJ databases">
        <authorList>
            <person name="Aksoy S."/>
            <person name="Warren W."/>
            <person name="Wilson R.K."/>
        </authorList>
    </citation>
    <scope>NUCLEOTIDE SEQUENCE [LARGE SCALE GENOMIC DNA]</scope>
    <source>
        <strain evidence="2">IAEA</strain>
    </source>
</reference>
<dbReference type="GO" id="GO:0005525">
    <property type="term" value="F:GTP binding"/>
    <property type="evidence" value="ECO:0007669"/>
    <property type="project" value="TreeGrafter"/>
</dbReference>
<organism evidence="1 2">
    <name type="scientific">Glossina pallidipes</name>
    <name type="common">Tsetse fly</name>
    <dbReference type="NCBI Taxonomy" id="7398"/>
    <lineage>
        <taxon>Eukaryota</taxon>
        <taxon>Metazoa</taxon>
        <taxon>Ecdysozoa</taxon>
        <taxon>Arthropoda</taxon>
        <taxon>Hexapoda</taxon>
        <taxon>Insecta</taxon>
        <taxon>Pterygota</taxon>
        <taxon>Neoptera</taxon>
        <taxon>Endopterygota</taxon>
        <taxon>Diptera</taxon>
        <taxon>Brachycera</taxon>
        <taxon>Muscomorpha</taxon>
        <taxon>Hippoboscoidea</taxon>
        <taxon>Glossinidae</taxon>
        <taxon>Glossina</taxon>
    </lineage>
</organism>
<keyword evidence="2" id="KW-1185">Reference proteome</keyword>
<name>A0A1A9ZHS2_GLOPL</name>
<dbReference type="Gene3D" id="3.20.20.80">
    <property type="entry name" value="Glycosidases"/>
    <property type="match status" value="1"/>
</dbReference>
<reference evidence="1" key="2">
    <citation type="submission" date="2020-05" db="UniProtKB">
        <authorList>
            <consortium name="EnsemblMetazoa"/>
        </authorList>
    </citation>
    <scope>IDENTIFICATION</scope>
    <source>
        <strain evidence="1">IAEA</strain>
    </source>
</reference>
<dbReference type="GO" id="GO:0045494">
    <property type="term" value="P:photoreceptor cell maintenance"/>
    <property type="evidence" value="ECO:0007669"/>
    <property type="project" value="TreeGrafter"/>
</dbReference>
<dbReference type="AlphaFoldDB" id="A0A1A9ZHS2"/>
<accession>A0A1A9ZHS2</accession>
<dbReference type="Gene3D" id="2.60.40.10">
    <property type="entry name" value="Immunoglobulins"/>
    <property type="match status" value="1"/>
</dbReference>
<dbReference type="PANTHER" id="PTHR34932:SF1">
    <property type="entry name" value="TRPL TRANSLOCATION DEFECT PROTEIN 14"/>
    <property type="match status" value="1"/>
</dbReference>
<dbReference type="VEuPathDB" id="VectorBase:GPAI014984"/>
<evidence type="ECO:0000313" key="2">
    <source>
        <dbReference type="Proteomes" id="UP000092445"/>
    </source>
</evidence>
<dbReference type="GO" id="GO:0070300">
    <property type="term" value="F:phosphatidic acid binding"/>
    <property type="evidence" value="ECO:0007669"/>
    <property type="project" value="TreeGrafter"/>
</dbReference>
<sequence length="203" mass="23325">MTAQDLHLFKHNEDNICVLATSAKFVYALPIFRLLLRHGALQDWLTIIDKLEGGLKEFSQGYKYCGLHFKDDNSVVARECAPGAKELYMTGDFSKPTGGIKFSDLTEKEAYKFQENLIRTMIQIENTYFELGKSSKRNCLIICDRGVMDASAYISRKKWEKMLASNNWNPIEMRDNRYNQILHLVSVPRNFTAQKNMLVALNA</sequence>